<evidence type="ECO:0000256" key="1">
    <source>
        <dbReference type="ARBA" id="ARBA00004141"/>
    </source>
</evidence>
<dbReference type="SUPFAM" id="SSF103473">
    <property type="entry name" value="MFS general substrate transporter"/>
    <property type="match status" value="1"/>
</dbReference>
<feature type="transmembrane region" description="Helical" evidence="7">
    <location>
        <begin position="289"/>
        <end position="314"/>
    </location>
</feature>
<comment type="subcellular location">
    <subcellularLocation>
        <location evidence="1">Membrane</location>
        <topology evidence="1">Multi-pass membrane protein</topology>
    </subcellularLocation>
</comment>
<dbReference type="OrthoDB" id="3639251at2759"/>
<keyword evidence="5 7" id="KW-0472">Membrane</keyword>
<evidence type="ECO:0000256" key="7">
    <source>
        <dbReference type="SAM" id="Phobius"/>
    </source>
</evidence>
<dbReference type="Gene3D" id="1.20.1250.20">
    <property type="entry name" value="MFS general substrate transporter like domains"/>
    <property type="match status" value="2"/>
</dbReference>
<feature type="transmembrane region" description="Helical" evidence="7">
    <location>
        <begin position="55"/>
        <end position="79"/>
    </location>
</feature>
<feature type="region of interest" description="Disordered" evidence="6">
    <location>
        <begin position="1"/>
        <end position="27"/>
    </location>
</feature>
<comment type="caution">
    <text evidence="9">The sequence shown here is derived from an EMBL/GenBank/DDBJ whole genome shotgun (WGS) entry which is preliminary data.</text>
</comment>
<evidence type="ECO:0000256" key="2">
    <source>
        <dbReference type="ARBA" id="ARBA00022448"/>
    </source>
</evidence>
<dbReference type="GO" id="GO:0022857">
    <property type="term" value="F:transmembrane transporter activity"/>
    <property type="evidence" value="ECO:0007669"/>
    <property type="project" value="InterPro"/>
</dbReference>
<evidence type="ECO:0000313" key="10">
    <source>
        <dbReference type="Proteomes" id="UP000800235"/>
    </source>
</evidence>
<keyword evidence="2" id="KW-0813">Transport</keyword>
<dbReference type="PANTHER" id="PTHR43791">
    <property type="entry name" value="PERMEASE-RELATED"/>
    <property type="match status" value="1"/>
</dbReference>
<feature type="compositionally biased region" description="Basic and acidic residues" evidence="6">
    <location>
        <begin position="1"/>
        <end position="11"/>
    </location>
</feature>
<dbReference type="FunFam" id="1.20.1250.20:FF:000511">
    <property type="entry name" value="MFS general substrate transporter"/>
    <property type="match status" value="1"/>
</dbReference>
<feature type="transmembrane region" description="Helical" evidence="7">
    <location>
        <begin position="354"/>
        <end position="374"/>
    </location>
</feature>
<keyword evidence="4 7" id="KW-1133">Transmembrane helix</keyword>
<evidence type="ECO:0000256" key="5">
    <source>
        <dbReference type="ARBA" id="ARBA00023136"/>
    </source>
</evidence>
<feature type="transmembrane region" description="Helical" evidence="7">
    <location>
        <begin position="320"/>
        <end position="342"/>
    </location>
</feature>
<feature type="transmembrane region" description="Helical" evidence="7">
    <location>
        <begin position="147"/>
        <end position="170"/>
    </location>
</feature>
<gene>
    <name evidence="9" type="ORF">EJ08DRAFT_655361</name>
</gene>
<dbReference type="EMBL" id="MU007010">
    <property type="protein sequence ID" value="KAF2436358.1"/>
    <property type="molecule type" value="Genomic_DNA"/>
</dbReference>
<feature type="domain" description="Major facilitator superfamily (MFS) profile" evidence="8">
    <location>
        <begin position="55"/>
        <end position="469"/>
    </location>
</feature>
<feature type="transmembrane region" description="Helical" evidence="7">
    <location>
        <begin position="182"/>
        <end position="203"/>
    </location>
</feature>
<evidence type="ECO:0000256" key="3">
    <source>
        <dbReference type="ARBA" id="ARBA00022692"/>
    </source>
</evidence>
<proteinExistence type="predicted"/>
<dbReference type="InterPro" id="IPR011701">
    <property type="entry name" value="MFS"/>
</dbReference>
<dbReference type="Proteomes" id="UP000800235">
    <property type="component" value="Unassembled WGS sequence"/>
</dbReference>
<dbReference type="PROSITE" id="PS50850">
    <property type="entry name" value="MFS"/>
    <property type="match status" value="1"/>
</dbReference>
<dbReference type="Pfam" id="PF07690">
    <property type="entry name" value="MFS_1"/>
    <property type="match status" value="1"/>
</dbReference>
<keyword evidence="3 7" id="KW-0812">Transmembrane</keyword>
<feature type="transmembrane region" description="Helical" evidence="7">
    <location>
        <begin position="445"/>
        <end position="465"/>
    </location>
</feature>
<dbReference type="PANTHER" id="PTHR43791:SF47">
    <property type="entry name" value="MAJOR FACILITATOR SUPERFAMILY (MFS) PROFILE DOMAIN-CONTAINING PROTEIN-RELATED"/>
    <property type="match status" value="1"/>
</dbReference>
<dbReference type="GO" id="GO:0016020">
    <property type="term" value="C:membrane"/>
    <property type="evidence" value="ECO:0007669"/>
    <property type="project" value="UniProtKB-SubCell"/>
</dbReference>
<dbReference type="InterPro" id="IPR036259">
    <property type="entry name" value="MFS_trans_sf"/>
</dbReference>
<sequence length="492" mass="54861">MNEKSDLDKGHTSHHNGNGTSLVDSPPKYSTDEDILNDFSPAETKAIIHRIDRRLVVTVGLMYCISLMDRTNLSAAAIAGMNKELKLSVNLRYNIVTLVFFTTYIVFQFPSTVIIRYLGPRNHLAGITFAWGLVMIGMGFVKDWGSLAALRIILGILEAGFFPGCVYLLSTWYSRYDMHKRYSVFYFLGSMASALAGILAYGLMQMQGLQGYSGWRWIFIMEGILTCVVAILGYFALVNFPDSPKRNWKFLTDRETQLIIARVNKDRGDAVAEAFSWKPFLSAGLDWKIWGFAWIFGMTTTVTYAIAYFMPIILRNGMGFSIGASQCLVAPPYFCAGLLMYATGWAGDKWHIRGPLIVFNCIVCLIGLPLVGWVENVGVRYFGIFLITMGANSNIPATMAYQANNIRGHWKRAFCSATLVGFGGVGGIIGSLVFREKDLPRYRPGLWACIASQLIILVWVAALTVKFKKDNKASERGELEIEGSETGFKYTI</sequence>
<feature type="transmembrane region" description="Helical" evidence="7">
    <location>
        <begin position="215"/>
        <end position="240"/>
    </location>
</feature>
<evidence type="ECO:0000256" key="6">
    <source>
        <dbReference type="SAM" id="MobiDB-lite"/>
    </source>
</evidence>
<reference evidence="9" key="1">
    <citation type="journal article" date="2020" name="Stud. Mycol.">
        <title>101 Dothideomycetes genomes: a test case for predicting lifestyles and emergence of pathogens.</title>
        <authorList>
            <person name="Haridas S."/>
            <person name="Albert R."/>
            <person name="Binder M."/>
            <person name="Bloem J."/>
            <person name="Labutti K."/>
            <person name="Salamov A."/>
            <person name="Andreopoulos B."/>
            <person name="Baker S."/>
            <person name="Barry K."/>
            <person name="Bills G."/>
            <person name="Bluhm B."/>
            <person name="Cannon C."/>
            <person name="Castanera R."/>
            <person name="Culley D."/>
            <person name="Daum C."/>
            <person name="Ezra D."/>
            <person name="Gonzalez J."/>
            <person name="Henrissat B."/>
            <person name="Kuo A."/>
            <person name="Liang C."/>
            <person name="Lipzen A."/>
            <person name="Lutzoni F."/>
            <person name="Magnuson J."/>
            <person name="Mondo S."/>
            <person name="Nolan M."/>
            <person name="Ohm R."/>
            <person name="Pangilinan J."/>
            <person name="Park H.-J."/>
            <person name="Ramirez L."/>
            <person name="Alfaro M."/>
            <person name="Sun H."/>
            <person name="Tritt A."/>
            <person name="Yoshinaga Y."/>
            <person name="Zwiers L.-H."/>
            <person name="Turgeon B."/>
            <person name="Goodwin S."/>
            <person name="Spatafora J."/>
            <person name="Crous P."/>
            <person name="Grigoriev I."/>
        </authorList>
    </citation>
    <scope>NUCLEOTIDE SEQUENCE</scope>
    <source>
        <strain evidence="9">CBS 130266</strain>
    </source>
</reference>
<evidence type="ECO:0000256" key="4">
    <source>
        <dbReference type="ARBA" id="ARBA00022989"/>
    </source>
</evidence>
<feature type="transmembrane region" description="Helical" evidence="7">
    <location>
        <begin position="91"/>
        <end position="110"/>
    </location>
</feature>
<protein>
    <submittedName>
        <fullName evidence="9">MFS general substrate transporter</fullName>
    </submittedName>
</protein>
<accession>A0A9P4U4S8</accession>
<organism evidence="9 10">
    <name type="scientific">Tothia fuscella</name>
    <dbReference type="NCBI Taxonomy" id="1048955"/>
    <lineage>
        <taxon>Eukaryota</taxon>
        <taxon>Fungi</taxon>
        <taxon>Dikarya</taxon>
        <taxon>Ascomycota</taxon>
        <taxon>Pezizomycotina</taxon>
        <taxon>Dothideomycetes</taxon>
        <taxon>Pleosporomycetidae</taxon>
        <taxon>Venturiales</taxon>
        <taxon>Cylindrosympodiaceae</taxon>
        <taxon>Tothia</taxon>
    </lineage>
</organism>
<name>A0A9P4U4S8_9PEZI</name>
<evidence type="ECO:0000313" key="9">
    <source>
        <dbReference type="EMBL" id="KAF2436358.1"/>
    </source>
</evidence>
<dbReference type="InterPro" id="IPR020846">
    <property type="entry name" value="MFS_dom"/>
</dbReference>
<feature type="transmembrane region" description="Helical" evidence="7">
    <location>
        <begin position="122"/>
        <end position="141"/>
    </location>
</feature>
<evidence type="ECO:0000259" key="8">
    <source>
        <dbReference type="PROSITE" id="PS50850"/>
    </source>
</evidence>
<feature type="transmembrane region" description="Helical" evidence="7">
    <location>
        <begin position="413"/>
        <end position="433"/>
    </location>
</feature>
<feature type="transmembrane region" description="Helical" evidence="7">
    <location>
        <begin position="380"/>
        <end position="401"/>
    </location>
</feature>
<keyword evidence="10" id="KW-1185">Reference proteome</keyword>
<dbReference type="AlphaFoldDB" id="A0A9P4U4S8"/>
<dbReference type="FunFam" id="1.20.1250.20:FF:000409">
    <property type="entry name" value="MFS general substrate transporter"/>
    <property type="match status" value="1"/>
</dbReference>